<dbReference type="Pfam" id="PF14542">
    <property type="entry name" value="Acetyltransf_CG"/>
    <property type="match status" value="1"/>
</dbReference>
<dbReference type="PANTHER" id="PTHR31435">
    <property type="entry name" value="PROTEIN NATD1"/>
    <property type="match status" value="1"/>
</dbReference>
<keyword evidence="4" id="KW-1185">Reference proteome</keyword>
<dbReference type="AlphaFoldDB" id="A0A0R1KEN7"/>
<dbReference type="SUPFAM" id="SSF55729">
    <property type="entry name" value="Acyl-CoA N-acyltransferases (Nat)"/>
    <property type="match status" value="1"/>
</dbReference>
<protein>
    <submittedName>
        <fullName evidence="3">Acetyltransferase</fullName>
    </submittedName>
</protein>
<comment type="caution">
    <text evidence="3">The sequence shown here is derived from an EMBL/GenBank/DDBJ whole genome shotgun (WGS) entry which is preliminary data.</text>
</comment>
<evidence type="ECO:0000259" key="1">
    <source>
        <dbReference type="PROSITE" id="PS51186"/>
    </source>
</evidence>
<dbReference type="PANTHER" id="PTHR31435:SF10">
    <property type="entry name" value="BSR4717 PROTEIN"/>
    <property type="match status" value="1"/>
</dbReference>
<gene>
    <name evidence="3" type="ORF">FC78_GL000356</name>
</gene>
<accession>A0A0R1KEN7</accession>
<feature type="domain" description="N-acetyltransferase" evidence="1">
    <location>
        <begin position="1"/>
        <end position="100"/>
    </location>
</feature>
<dbReference type="EMBL" id="AZDY01000041">
    <property type="protein sequence ID" value="KRK82054.1"/>
    <property type="molecule type" value="Genomic_DNA"/>
</dbReference>
<dbReference type="GO" id="GO:0016747">
    <property type="term" value="F:acyltransferase activity, transferring groups other than amino-acyl groups"/>
    <property type="evidence" value="ECO:0007669"/>
    <property type="project" value="InterPro"/>
</dbReference>
<dbReference type="OrthoDB" id="9793389at2"/>
<evidence type="ECO:0000313" key="3">
    <source>
        <dbReference type="EMBL" id="KRK82054.1"/>
    </source>
</evidence>
<keyword evidence="3" id="KW-0808">Transferase</keyword>
<dbReference type="PROSITE" id="PS51186">
    <property type="entry name" value="GNAT"/>
    <property type="match status" value="1"/>
</dbReference>
<evidence type="ECO:0000259" key="2">
    <source>
        <dbReference type="PROSITE" id="PS51729"/>
    </source>
</evidence>
<dbReference type="InterPro" id="IPR016181">
    <property type="entry name" value="Acyl_CoA_acyltransferase"/>
</dbReference>
<proteinExistence type="predicted"/>
<name>A0A0R1KEN7_9LACO</name>
<dbReference type="RefSeq" id="WP_056954508.1">
    <property type="nucleotide sequence ID" value="NZ_AZDY01000041.1"/>
</dbReference>
<feature type="domain" description="N-acetyltransferase" evidence="2">
    <location>
        <begin position="2"/>
        <end position="89"/>
    </location>
</feature>
<dbReference type="PATRIC" id="fig|1423788.3.peg.368"/>
<dbReference type="Gene3D" id="3.40.630.30">
    <property type="match status" value="1"/>
</dbReference>
<evidence type="ECO:0000313" key="4">
    <source>
        <dbReference type="Proteomes" id="UP000051515"/>
    </source>
</evidence>
<dbReference type="CDD" id="cd04301">
    <property type="entry name" value="NAT_SF"/>
    <property type="match status" value="1"/>
</dbReference>
<dbReference type="PROSITE" id="PS51729">
    <property type="entry name" value="GNAT_YJDJ"/>
    <property type="match status" value="1"/>
</dbReference>
<dbReference type="STRING" id="1423788.FC78_GL000356"/>
<reference evidence="3 4" key="1">
    <citation type="journal article" date="2015" name="Genome Announc.">
        <title>Expanding the biotechnology potential of lactobacilli through comparative genomics of 213 strains and associated genera.</title>
        <authorList>
            <person name="Sun Z."/>
            <person name="Harris H.M."/>
            <person name="McCann A."/>
            <person name="Guo C."/>
            <person name="Argimon S."/>
            <person name="Zhang W."/>
            <person name="Yang X."/>
            <person name="Jeffery I.B."/>
            <person name="Cooney J.C."/>
            <person name="Kagawa T.F."/>
            <person name="Liu W."/>
            <person name="Song Y."/>
            <person name="Salvetti E."/>
            <person name="Wrobel A."/>
            <person name="Rasinkangas P."/>
            <person name="Parkhill J."/>
            <person name="Rea M.C."/>
            <person name="O'Sullivan O."/>
            <person name="Ritari J."/>
            <person name="Douillard F.P."/>
            <person name="Paul Ross R."/>
            <person name="Yang R."/>
            <person name="Briner A.E."/>
            <person name="Felis G.E."/>
            <person name="de Vos W.M."/>
            <person name="Barrangou R."/>
            <person name="Klaenhammer T.R."/>
            <person name="Caufield P.W."/>
            <person name="Cui Y."/>
            <person name="Zhang H."/>
            <person name="O'Toole P.W."/>
        </authorList>
    </citation>
    <scope>NUCLEOTIDE SEQUENCE [LARGE SCALE GENOMIC DNA]</scope>
    <source>
        <strain evidence="3 4">DSM 19674</strain>
    </source>
</reference>
<dbReference type="InterPro" id="IPR000182">
    <property type="entry name" value="GNAT_dom"/>
</dbReference>
<dbReference type="Proteomes" id="UP000051515">
    <property type="component" value="Unassembled WGS sequence"/>
</dbReference>
<dbReference type="InterPro" id="IPR031165">
    <property type="entry name" value="GNAT_YJDJ"/>
</dbReference>
<dbReference type="InterPro" id="IPR045057">
    <property type="entry name" value="Gcn5-rel_NAT"/>
</dbReference>
<sequence>MELNHEDGRFYLEDNGKTIGELTYSKVEDNVISLDYTYVDEAYRGQGLAGRLFNAVVDFSDLKGLKIVPVCEYAKAAFENRPEIRFLLTENYQKLLKGEK</sequence>
<organism evidence="3 4">
    <name type="scientific">Companilactobacillus bobalius DSM 19674</name>
    <dbReference type="NCBI Taxonomy" id="1423788"/>
    <lineage>
        <taxon>Bacteria</taxon>
        <taxon>Bacillati</taxon>
        <taxon>Bacillota</taxon>
        <taxon>Bacilli</taxon>
        <taxon>Lactobacillales</taxon>
        <taxon>Lactobacillaceae</taxon>
        <taxon>Companilactobacillus</taxon>
        <taxon>Companilactobacillus bobalius</taxon>
    </lineage>
</organism>